<reference evidence="2" key="1">
    <citation type="submission" date="2022-06" db="EMBL/GenBank/DDBJ databases">
        <title>Vallitalea longa sp. nov., an anaerobic bacterium isolated from marine sediment.</title>
        <authorList>
            <person name="Hirano S."/>
            <person name="Terahara T."/>
            <person name="Mori K."/>
            <person name="Hamada M."/>
            <person name="Matsumoto R."/>
            <person name="Kobayashi T."/>
        </authorList>
    </citation>
    <scope>NUCLEOTIDE SEQUENCE</scope>
    <source>
        <strain evidence="2">SH18-1</strain>
    </source>
</reference>
<gene>
    <name evidence="2" type="ORF">SH1V18_33840</name>
</gene>
<dbReference type="EMBL" id="BRLB01000012">
    <property type="protein sequence ID" value="GKX30904.1"/>
    <property type="molecule type" value="Genomic_DNA"/>
</dbReference>
<evidence type="ECO:0000313" key="2">
    <source>
        <dbReference type="EMBL" id="GKX30904.1"/>
    </source>
</evidence>
<name>A0A9W6DHI8_9FIRM</name>
<feature type="transmembrane region" description="Helical" evidence="1">
    <location>
        <begin position="12"/>
        <end position="30"/>
    </location>
</feature>
<evidence type="ECO:0000256" key="1">
    <source>
        <dbReference type="SAM" id="Phobius"/>
    </source>
</evidence>
<comment type="caution">
    <text evidence="2">The sequence shown here is derived from an EMBL/GenBank/DDBJ whole genome shotgun (WGS) entry which is preliminary data.</text>
</comment>
<keyword evidence="3" id="KW-1185">Reference proteome</keyword>
<dbReference type="Proteomes" id="UP001144256">
    <property type="component" value="Unassembled WGS sequence"/>
</dbReference>
<proteinExistence type="predicted"/>
<evidence type="ECO:0000313" key="3">
    <source>
        <dbReference type="Proteomes" id="UP001144256"/>
    </source>
</evidence>
<protein>
    <submittedName>
        <fullName evidence="2">Uncharacterized protein</fullName>
    </submittedName>
</protein>
<keyword evidence="1" id="KW-0472">Membrane</keyword>
<keyword evidence="1" id="KW-0812">Transmembrane</keyword>
<dbReference type="RefSeq" id="WP_281817466.1">
    <property type="nucleotide sequence ID" value="NZ_BRLB01000012.1"/>
</dbReference>
<dbReference type="AlphaFoldDB" id="A0A9W6DHI8"/>
<accession>A0A9W6DHI8</accession>
<keyword evidence="1" id="KW-1133">Transmembrane helix</keyword>
<sequence length="326" mass="38725">MRFFILMKKHVIILLVFLISISLFFIYIIHEYTVNNNDLYQAFMGYSEYMIDNQIKNDIEYFRPSKLPILNDKEFKTDFMNKYNLKESSEIILPQSLLENPYDNLINFFSILRQAANYVKGKVTGCGTLGYSKLPYPTAYEFLSSDYQEKLSYEEFLALFENILHLNLIKLHEVIQDERCSDGLRYFIEFETIEGSEKGVGYFAYYYGYICLIKVDDVYKISDISFQGEDYLCAPYHGWNYIGEAVVDIKYGNWCSLVEERYETQQDDYIKNIYFKGTDGFDYRILFFQLTNGKDVEIAQYRKKKNNEWEVIKLDPEKCLENNNKD</sequence>
<organism evidence="2 3">
    <name type="scientific">Vallitalea longa</name>
    <dbReference type="NCBI Taxonomy" id="2936439"/>
    <lineage>
        <taxon>Bacteria</taxon>
        <taxon>Bacillati</taxon>
        <taxon>Bacillota</taxon>
        <taxon>Clostridia</taxon>
        <taxon>Lachnospirales</taxon>
        <taxon>Vallitaleaceae</taxon>
        <taxon>Vallitalea</taxon>
    </lineage>
</organism>